<feature type="domain" description="ABC transmembrane type-1" evidence="8">
    <location>
        <begin position="100"/>
        <end position="310"/>
    </location>
</feature>
<feature type="transmembrane region" description="Helical" evidence="7">
    <location>
        <begin position="297"/>
        <end position="317"/>
    </location>
</feature>
<name>A0A0X8GZ86_9FIRM</name>
<gene>
    <name evidence="9" type="ORF">AOC36_03910</name>
</gene>
<dbReference type="GO" id="GO:0055085">
    <property type="term" value="P:transmembrane transport"/>
    <property type="evidence" value="ECO:0007669"/>
    <property type="project" value="InterPro"/>
</dbReference>
<evidence type="ECO:0000256" key="4">
    <source>
        <dbReference type="ARBA" id="ARBA00022692"/>
    </source>
</evidence>
<dbReference type="Pfam" id="PF19300">
    <property type="entry name" value="BPD_transp_1_N"/>
    <property type="match status" value="1"/>
</dbReference>
<organism evidence="9 10">
    <name type="scientific">Erysipelothrix larvae</name>
    <dbReference type="NCBI Taxonomy" id="1514105"/>
    <lineage>
        <taxon>Bacteria</taxon>
        <taxon>Bacillati</taxon>
        <taxon>Bacillota</taxon>
        <taxon>Erysipelotrichia</taxon>
        <taxon>Erysipelotrichales</taxon>
        <taxon>Erysipelotrichaceae</taxon>
        <taxon>Erysipelothrix</taxon>
    </lineage>
</organism>
<dbReference type="PROSITE" id="PS50928">
    <property type="entry name" value="ABC_TM1"/>
    <property type="match status" value="1"/>
</dbReference>
<reference evidence="9 10" key="1">
    <citation type="submission" date="2015-10" db="EMBL/GenBank/DDBJ databases">
        <title>Erysipelothrix larvae sp. LV19 isolated from the larval gut of the rhinoceros beetle, Trypoxylus dichotomus.</title>
        <authorList>
            <person name="Lim S."/>
            <person name="Kim B.-C."/>
        </authorList>
    </citation>
    <scope>NUCLEOTIDE SEQUENCE [LARGE SCALE GENOMIC DNA]</scope>
    <source>
        <strain evidence="9 10">LV19</strain>
    </source>
</reference>
<keyword evidence="6 7" id="KW-0472">Membrane</keyword>
<keyword evidence="4 7" id="KW-0812">Transmembrane</keyword>
<sequence length="324" mass="35852">MFKYLIKRLISLIPVVIIISVLLFTFVQMMPGDPVAVMLGNSITDPEEYKAAYEAMRARMGLDASYFEQYIRWIVNSLKGQLGYSIAMNKPVTEVVARPLKNTIILNVTSLVLSFVISVFVGIRSAVKKGSFFDKFWQVTSIVGVSMPTLLIAVLLIYVFSLRLNLVPMSGMPSMIDDGSLRYYLELLPFMFLPLLTLTLGSFASTIRYIRNAMLDVLSSDYIRTARAKGVSGKVVIYSHAFRNALIPVVTIVAGSIPGIFGGAAITEQIFAWNGIGRVLIAGVNNLDYNLILAMNMFYAILSLVSNIIMDVGYALVDPRVKID</sequence>
<comment type="subcellular location">
    <subcellularLocation>
        <location evidence="1 7">Cell membrane</location>
        <topology evidence="1 7">Multi-pass membrane protein</topology>
    </subcellularLocation>
</comment>
<evidence type="ECO:0000256" key="1">
    <source>
        <dbReference type="ARBA" id="ARBA00004651"/>
    </source>
</evidence>
<feature type="transmembrane region" description="Helical" evidence="7">
    <location>
        <begin position="12"/>
        <end position="30"/>
    </location>
</feature>
<dbReference type="Gene3D" id="1.10.3720.10">
    <property type="entry name" value="MetI-like"/>
    <property type="match status" value="1"/>
</dbReference>
<dbReference type="PANTHER" id="PTHR30465:SF0">
    <property type="entry name" value="OLIGOPEPTIDE TRANSPORT SYSTEM PERMEASE PROTEIN APPB"/>
    <property type="match status" value="1"/>
</dbReference>
<evidence type="ECO:0000259" key="8">
    <source>
        <dbReference type="PROSITE" id="PS50928"/>
    </source>
</evidence>
<dbReference type="InterPro" id="IPR000515">
    <property type="entry name" value="MetI-like"/>
</dbReference>
<feature type="transmembrane region" description="Helical" evidence="7">
    <location>
        <begin position="104"/>
        <end position="127"/>
    </location>
</feature>
<dbReference type="Proteomes" id="UP000063781">
    <property type="component" value="Chromosome"/>
</dbReference>
<evidence type="ECO:0000256" key="3">
    <source>
        <dbReference type="ARBA" id="ARBA00022475"/>
    </source>
</evidence>
<dbReference type="RefSeq" id="WP_067631635.1">
    <property type="nucleotide sequence ID" value="NZ_CP013213.1"/>
</dbReference>
<feature type="transmembrane region" description="Helical" evidence="7">
    <location>
        <begin position="139"/>
        <end position="161"/>
    </location>
</feature>
<dbReference type="GO" id="GO:0005886">
    <property type="term" value="C:plasma membrane"/>
    <property type="evidence" value="ECO:0007669"/>
    <property type="project" value="UniProtKB-SubCell"/>
</dbReference>
<dbReference type="OrthoDB" id="24153at2"/>
<protein>
    <submittedName>
        <fullName evidence="9">Diguanylate cyclase</fullName>
    </submittedName>
</protein>
<dbReference type="STRING" id="1514105.AOC36_03910"/>
<keyword evidence="3" id="KW-1003">Cell membrane</keyword>
<feature type="transmembrane region" description="Helical" evidence="7">
    <location>
        <begin position="245"/>
        <end position="266"/>
    </location>
</feature>
<dbReference type="CDD" id="cd06261">
    <property type="entry name" value="TM_PBP2"/>
    <property type="match status" value="1"/>
</dbReference>
<evidence type="ECO:0000256" key="5">
    <source>
        <dbReference type="ARBA" id="ARBA00022989"/>
    </source>
</evidence>
<keyword evidence="2 7" id="KW-0813">Transport</keyword>
<dbReference type="InterPro" id="IPR035906">
    <property type="entry name" value="MetI-like_sf"/>
</dbReference>
<dbReference type="KEGG" id="erl:AOC36_03910"/>
<dbReference type="PANTHER" id="PTHR30465">
    <property type="entry name" value="INNER MEMBRANE ABC TRANSPORTER"/>
    <property type="match status" value="1"/>
</dbReference>
<evidence type="ECO:0000313" key="9">
    <source>
        <dbReference type="EMBL" id="AMC93147.1"/>
    </source>
</evidence>
<dbReference type="AlphaFoldDB" id="A0A0X8GZ86"/>
<dbReference type="InterPro" id="IPR045621">
    <property type="entry name" value="BPD_transp_1_N"/>
</dbReference>
<dbReference type="SUPFAM" id="SSF161098">
    <property type="entry name" value="MetI-like"/>
    <property type="match status" value="1"/>
</dbReference>
<evidence type="ECO:0000256" key="7">
    <source>
        <dbReference type="RuleBase" id="RU363032"/>
    </source>
</evidence>
<evidence type="ECO:0000256" key="2">
    <source>
        <dbReference type="ARBA" id="ARBA00022448"/>
    </source>
</evidence>
<evidence type="ECO:0000256" key="6">
    <source>
        <dbReference type="ARBA" id="ARBA00023136"/>
    </source>
</evidence>
<evidence type="ECO:0000313" key="10">
    <source>
        <dbReference type="Proteomes" id="UP000063781"/>
    </source>
</evidence>
<feature type="transmembrane region" description="Helical" evidence="7">
    <location>
        <begin position="181"/>
        <end position="204"/>
    </location>
</feature>
<comment type="similarity">
    <text evidence="7">Belongs to the binding-protein-dependent transport system permease family.</text>
</comment>
<keyword evidence="10" id="KW-1185">Reference proteome</keyword>
<accession>A0A0X8GZ86</accession>
<dbReference type="EMBL" id="CP013213">
    <property type="protein sequence ID" value="AMC93147.1"/>
    <property type="molecule type" value="Genomic_DNA"/>
</dbReference>
<proteinExistence type="inferred from homology"/>
<dbReference type="Pfam" id="PF00528">
    <property type="entry name" value="BPD_transp_1"/>
    <property type="match status" value="1"/>
</dbReference>
<keyword evidence="5 7" id="KW-1133">Transmembrane helix</keyword>